<dbReference type="Proteomes" id="UP000054928">
    <property type="component" value="Unassembled WGS sequence"/>
</dbReference>
<dbReference type="OMA" id="HAICDEC"/>
<evidence type="ECO:0000313" key="2">
    <source>
        <dbReference type="Proteomes" id="UP000054928"/>
    </source>
</evidence>
<proteinExistence type="predicted"/>
<dbReference type="RefSeq" id="XP_024582179.1">
    <property type="nucleotide sequence ID" value="XM_024716596.1"/>
</dbReference>
<evidence type="ECO:0000313" key="1">
    <source>
        <dbReference type="EMBL" id="CEG45810.1"/>
    </source>
</evidence>
<name>A0A0P1AWA6_PLAHL</name>
<dbReference type="Gene3D" id="3.40.470.10">
    <property type="entry name" value="Uracil-DNA glycosylase-like domain"/>
    <property type="match status" value="1"/>
</dbReference>
<dbReference type="InterPro" id="IPR036895">
    <property type="entry name" value="Uracil-DNA_glycosylase-like_sf"/>
</dbReference>
<dbReference type="OrthoDB" id="565731at2759"/>
<sequence>MAGIFDRFRFSKREGDDDTESTRNISTTVAGPAKRRKNIHNELESEIGAQRSHKWQERWHAICDDCFKQVRPCKHYSERRLRLLIVGHNPSDHAWRTGYSYSNPTNRMWMLLTGTMSPYSWEGIIPSSAKIRYTNNNPEMMLQSSAKQQ</sequence>
<dbReference type="AlphaFoldDB" id="A0A0P1AWA6"/>
<dbReference type="STRING" id="4781.A0A0P1AWA6"/>
<dbReference type="SUPFAM" id="SSF52141">
    <property type="entry name" value="Uracil-DNA glycosylase-like"/>
    <property type="match status" value="1"/>
</dbReference>
<protein>
    <submittedName>
        <fullName evidence="1">Uracil-DNA glycosylase-like</fullName>
    </submittedName>
</protein>
<dbReference type="GeneID" id="36397137"/>
<keyword evidence="2" id="KW-1185">Reference proteome</keyword>
<dbReference type="EMBL" id="CCYD01001640">
    <property type="protein sequence ID" value="CEG45810.1"/>
    <property type="molecule type" value="Genomic_DNA"/>
</dbReference>
<reference evidence="2" key="1">
    <citation type="submission" date="2014-09" db="EMBL/GenBank/DDBJ databases">
        <authorList>
            <person name="Sharma Rahul"/>
            <person name="Thines Marco"/>
        </authorList>
    </citation>
    <scope>NUCLEOTIDE SEQUENCE [LARGE SCALE GENOMIC DNA]</scope>
</reference>
<accession>A0A0P1AWA6</accession>
<organism evidence="1 2">
    <name type="scientific">Plasmopara halstedii</name>
    <name type="common">Downy mildew of sunflower</name>
    <dbReference type="NCBI Taxonomy" id="4781"/>
    <lineage>
        <taxon>Eukaryota</taxon>
        <taxon>Sar</taxon>
        <taxon>Stramenopiles</taxon>
        <taxon>Oomycota</taxon>
        <taxon>Peronosporomycetes</taxon>
        <taxon>Peronosporales</taxon>
        <taxon>Peronosporaceae</taxon>
        <taxon>Plasmopara</taxon>
    </lineage>
</organism>